<dbReference type="EMBL" id="JAVDTI010000007">
    <property type="protein sequence ID" value="MDR6808847.1"/>
    <property type="molecule type" value="Genomic_DNA"/>
</dbReference>
<evidence type="ECO:0000313" key="2">
    <source>
        <dbReference type="Proteomes" id="UP001264980"/>
    </source>
</evidence>
<comment type="caution">
    <text evidence="1">The sequence shown here is derived from an EMBL/GenBank/DDBJ whole genome shotgun (WGS) entry which is preliminary data.</text>
</comment>
<evidence type="ECO:0008006" key="3">
    <source>
        <dbReference type="Google" id="ProtNLM"/>
    </source>
</evidence>
<organism evidence="1 2">
    <name type="scientific">Dyadobacter fermentans</name>
    <dbReference type="NCBI Taxonomy" id="94254"/>
    <lineage>
        <taxon>Bacteria</taxon>
        <taxon>Pseudomonadati</taxon>
        <taxon>Bacteroidota</taxon>
        <taxon>Cytophagia</taxon>
        <taxon>Cytophagales</taxon>
        <taxon>Spirosomataceae</taxon>
        <taxon>Dyadobacter</taxon>
    </lineage>
</organism>
<accession>A0ABU1R6L9</accession>
<reference evidence="1 2" key="1">
    <citation type="submission" date="2023-07" db="EMBL/GenBank/DDBJ databases">
        <title>Sorghum-associated microbial communities from plants grown in Nebraska, USA.</title>
        <authorList>
            <person name="Schachtman D."/>
        </authorList>
    </citation>
    <scope>NUCLEOTIDE SEQUENCE [LARGE SCALE GENOMIC DNA]</scope>
    <source>
        <strain evidence="1 2">BE57</strain>
    </source>
</reference>
<evidence type="ECO:0000313" key="1">
    <source>
        <dbReference type="EMBL" id="MDR6808847.1"/>
    </source>
</evidence>
<sequence length="409" mass="46932">MSDSKDSDFSDLFRRLVQPANQTIQPEDDNTIKKIFDERIKDLGITINNAVELIGIEHKSLIPILDGTAKRVDLVNAIKLSHFLGLTIEDFAALYTGQLEASVIGQIERAKKGSYLSTSLDLKGLKSENFVKNINSVESIEERVNTFFGLNSIYDYSDIGVKSAFSRSKRDSNALMREFWVKSASIQFRNISNPYEYDRQELIELLPKIRPYTQDIETGLLTVIKALYRIGVTVIYQPYLKAIQVRGATMVINGKPCIVLTDYLNRYTTLWHTLIHELHHVLYDLEEIQKRQVHLSGQPDLFLVNENKADEFARQYLFSIERSKQILPFINDEVVVKRFTDSAQVHPSFAYAYYLYDLTQMGYANAWGNKLAKKIPVCQASLSLLNTRAFEKDTLKESIEYLKRVVFNV</sequence>
<protein>
    <recommendedName>
        <fullName evidence="3">HTH cro/C1-type domain-containing protein</fullName>
    </recommendedName>
</protein>
<dbReference type="RefSeq" id="WP_309991345.1">
    <property type="nucleotide sequence ID" value="NZ_JAVDTI010000007.1"/>
</dbReference>
<keyword evidence="2" id="KW-1185">Reference proteome</keyword>
<gene>
    <name evidence="1" type="ORF">J2W84_005911</name>
</gene>
<proteinExistence type="predicted"/>
<dbReference type="Proteomes" id="UP001264980">
    <property type="component" value="Unassembled WGS sequence"/>
</dbReference>
<name>A0ABU1R6L9_9BACT</name>